<keyword evidence="2" id="KW-0472">Membrane</keyword>
<organism evidence="3 4">
    <name type="scientific">Flavimobilis marinus</name>
    <dbReference type="NCBI Taxonomy" id="285351"/>
    <lineage>
        <taxon>Bacteria</taxon>
        <taxon>Bacillati</taxon>
        <taxon>Actinomycetota</taxon>
        <taxon>Actinomycetes</taxon>
        <taxon>Micrococcales</taxon>
        <taxon>Jonesiaceae</taxon>
        <taxon>Flavimobilis</taxon>
    </lineage>
</organism>
<keyword evidence="2" id="KW-1133">Transmembrane helix</keyword>
<dbReference type="Proteomes" id="UP000198520">
    <property type="component" value="Unassembled WGS sequence"/>
</dbReference>
<feature type="transmembrane region" description="Helical" evidence="2">
    <location>
        <begin position="54"/>
        <end position="73"/>
    </location>
</feature>
<feature type="transmembrane region" description="Helical" evidence="2">
    <location>
        <begin position="29"/>
        <end position="48"/>
    </location>
</feature>
<dbReference type="STRING" id="285351.SAMN04488035_1113"/>
<protein>
    <submittedName>
        <fullName evidence="3">Uncharacterized protein</fullName>
    </submittedName>
</protein>
<sequence length="89" mass="9228">MADTTDQGSQETAYLPPHAPPTNHGHTTAAWTTTLVVFLGVLVVAGAMMASEVWIAWIGAAIIAVGVIAGKVLQMLGFGQQKVPAEGTR</sequence>
<evidence type="ECO:0000256" key="1">
    <source>
        <dbReference type="SAM" id="MobiDB-lite"/>
    </source>
</evidence>
<evidence type="ECO:0000256" key="2">
    <source>
        <dbReference type="SAM" id="Phobius"/>
    </source>
</evidence>
<dbReference type="RefSeq" id="WP_093375995.1">
    <property type="nucleotide sequence ID" value="NZ_BNAN01000002.1"/>
</dbReference>
<dbReference type="AlphaFoldDB" id="A0A1I2F3T6"/>
<keyword evidence="4" id="KW-1185">Reference proteome</keyword>
<evidence type="ECO:0000313" key="3">
    <source>
        <dbReference type="EMBL" id="SFF00042.1"/>
    </source>
</evidence>
<gene>
    <name evidence="3" type="ORF">SAMN04488035_1113</name>
</gene>
<reference evidence="4" key="1">
    <citation type="submission" date="2016-10" db="EMBL/GenBank/DDBJ databases">
        <authorList>
            <person name="Varghese N."/>
            <person name="Submissions S."/>
        </authorList>
    </citation>
    <scope>NUCLEOTIDE SEQUENCE [LARGE SCALE GENOMIC DNA]</scope>
    <source>
        <strain evidence="4">DSM 19083</strain>
    </source>
</reference>
<dbReference type="NCBIfam" id="NF041681">
    <property type="entry name" value="HGxxPAAW"/>
    <property type="match status" value="1"/>
</dbReference>
<feature type="region of interest" description="Disordered" evidence="1">
    <location>
        <begin position="1"/>
        <end position="26"/>
    </location>
</feature>
<keyword evidence="2" id="KW-0812">Transmembrane</keyword>
<accession>A0A1I2F3T6</accession>
<dbReference type="EMBL" id="FONZ01000002">
    <property type="protein sequence ID" value="SFF00042.1"/>
    <property type="molecule type" value="Genomic_DNA"/>
</dbReference>
<dbReference type="OrthoDB" id="5149710at2"/>
<proteinExistence type="predicted"/>
<evidence type="ECO:0000313" key="4">
    <source>
        <dbReference type="Proteomes" id="UP000198520"/>
    </source>
</evidence>
<feature type="compositionally biased region" description="Polar residues" evidence="1">
    <location>
        <begin position="1"/>
        <end position="12"/>
    </location>
</feature>
<name>A0A1I2F3T6_9MICO</name>